<evidence type="ECO:0000256" key="1">
    <source>
        <dbReference type="ARBA" id="ARBA00004613"/>
    </source>
</evidence>
<keyword evidence="3" id="KW-0964">Secreted</keyword>
<comment type="subcellular location">
    <subcellularLocation>
        <location evidence="1">Secreted</location>
    </subcellularLocation>
</comment>
<reference evidence="6" key="2">
    <citation type="submission" date="2010-07" db="EMBL/GenBank/DDBJ databases">
        <title>Esox lucius ESTs and full-length cDNAs.</title>
        <authorList>
            <consortium name="cGRASP (B.F. Koop &amp; W.S. Davidson)"/>
            <person name="Leong J."/>
            <person name="Jantzen S."/>
            <person name="Cooper G."/>
            <person name="Davidson W.S."/>
            <person name="Koop B.F."/>
        </authorList>
    </citation>
    <scope>NUCLEOTIDE SEQUENCE</scope>
    <source>
        <tissue evidence="6">Head kidney</tissue>
    </source>
</reference>
<dbReference type="Gene3D" id="2.60.40.1900">
    <property type="entry name" value="Beta-microseminoprotein (PSP94) domain"/>
    <property type="match status" value="1"/>
</dbReference>
<accession>C1BY92</accession>
<organism evidence="6">
    <name type="scientific">Esox lucius</name>
    <name type="common">Northern pike</name>
    <dbReference type="NCBI Taxonomy" id="8010"/>
    <lineage>
        <taxon>Eukaryota</taxon>
        <taxon>Metazoa</taxon>
        <taxon>Chordata</taxon>
        <taxon>Craniata</taxon>
        <taxon>Vertebrata</taxon>
        <taxon>Euteleostomi</taxon>
        <taxon>Actinopterygii</taxon>
        <taxon>Neopterygii</taxon>
        <taxon>Teleostei</taxon>
        <taxon>Protacanthopterygii</taxon>
        <taxon>Esociformes</taxon>
        <taxon>Esocidae</taxon>
        <taxon>Esox</taxon>
    </lineage>
</organism>
<name>C1BY92_ESOLU</name>
<reference evidence="6" key="1">
    <citation type="journal article" date="2010" name="BMC Genomics">
        <title>Salmo salar and Esox lucius full-length cDNA sequences reveal changes in evolutionary pressures on a post-tetraploidization genome.</title>
        <authorList>
            <person name="Leong J.S."/>
            <person name="Jantzen S.G."/>
            <person name="von Schalburg K.R."/>
            <person name="Cooper G.A."/>
            <person name="Messmer A.M."/>
            <person name="Liao N.Y."/>
            <person name="Munro S."/>
            <person name="Moore R."/>
            <person name="Holt R.A."/>
            <person name="Jones S.J."/>
            <person name="Davidson W.S."/>
            <person name="Koop B.F."/>
        </authorList>
    </citation>
    <scope>NUCLEOTIDE SEQUENCE</scope>
    <source>
        <tissue evidence="6">Head kidney</tissue>
    </source>
</reference>
<dbReference type="EMBL" id="BT079571">
    <property type="protein sequence ID" value="ACO13995.1"/>
    <property type="molecule type" value="mRNA"/>
</dbReference>
<feature type="chain" id="PRO_5002905053" evidence="5">
    <location>
        <begin position="20"/>
        <end position="119"/>
    </location>
</feature>
<dbReference type="InterPro" id="IPR008735">
    <property type="entry name" value="PSP94"/>
</dbReference>
<keyword evidence="5" id="KW-0732">Signal</keyword>
<dbReference type="AlphaFoldDB" id="C1BY92"/>
<proteinExistence type="evidence at transcript level"/>
<evidence type="ECO:0000256" key="2">
    <source>
        <dbReference type="ARBA" id="ARBA00010352"/>
    </source>
</evidence>
<evidence type="ECO:0000256" key="5">
    <source>
        <dbReference type="SAM" id="SignalP"/>
    </source>
</evidence>
<dbReference type="PANTHER" id="PTHR10500:SF7">
    <property type="entry name" value="BETA-MICROSEMINOPROTEIN"/>
    <property type="match status" value="1"/>
</dbReference>
<dbReference type="PANTHER" id="PTHR10500">
    <property type="entry name" value="BETA-MICROSEMINOPROTEIN"/>
    <property type="match status" value="1"/>
</dbReference>
<keyword evidence="4" id="KW-1015">Disulfide bond</keyword>
<comment type="similarity">
    <text evidence="2">Belongs to the beta-microseminoprotein family.</text>
</comment>
<dbReference type="Pfam" id="PF05825">
    <property type="entry name" value="PSP94"/>
    <property type="match status" value="1"/>
</dbReference>
<evidence type="ECO:0000256" key="3">
    <source>
        <dbReference type="ARBA" id="ARBA00022525"/>
    </source>
</evidence>
<sequence length="119" mass="13376">MRSLALAVILCSVLPLSHAACWFQQAEPGDGIKQCIDTKDGTLHAIGSMWRTSDCMDCSCLDNREMRCCDTYSTPTDFPCDCMLEFGQEACQYNVFKKSDRSIPCPIYDSAPHEYNMKV</sequence>
<protein>
    <submittedName>
        <fullName evidence="6">Beta-microseminoprotein</fullName>
    </submittedName>
</protein>
<gene>
    <name evidence="6" type="primary">MSMB</name>
</gene>
<evidence type="ECO:0000313" key="6">
    <source>
        <dbReference type="EMBL" id="ACO13995.1"/>
    </source>
</evidence>
<dbReference type="GO" id="GO:0005576">
    <property type="term" value="C:extracellular region"/>
    <property type="evidence" value="ECO:0007669"/>
    <property type="project" value="UniProtKB-SubCell"/>
</dbReference>
<evidence type="ECO:0000256" key="4">
    <source>
        <dbReference type="ARBA" id="ARBA00023157"/>
    </source>
</evidence>
<feature type="signal peptide" evidence="5">
    <location>
        <begin position="1"/>
        <end position="19"/>
    </location>
</feature>